<organism evidence="6 7">
    <name type="scientific">Dokdonella soli</name>
    <dbReference type="NCBI Taxonomy" id="529810"/>
    <lineage>
        <taxon>Bacteria</taxon>
        <taxon>Pseudomonadati</taxon>
        <taxon>Pseudomonadota</taxon>
        <taxon>Gammaproteobacteria</taxon>
        <taxon>Lysobacterales</taxon>
        <taxon>Rhodanobacteraceae</taxon>
        <taxon>Dokdonella</taxon>
    </lineage>
</organism>
<comment type="subcellular location">
    <subcellularLocation>
        <location evidence="1">Membrane</location>
        <topology evidence="1">Multi-pass membrane protein</topology>
    </subcellularLocation>
</comment>
<evidence type="ECO:0000256" key="5">
    <source>
        <dbReference type="SAM" id="Phobius"/>
    </source>
</evidence>
<dbReference type="InterPro" id="IPR006603">
    <property type="entry name" value="PQ-loop_rpt"/>
</dbReference>
<comment type="caution">
    <text evidence="6">The sequence shown here is derived from an EMBL/GenBank/DDBJ whole genome shotgun (WGS) entry which is preliminary data.</text>
</comment>
<dbReference type="Proteomes" id="UP001501523">
    <property type="component" value="Unassembled WGS sequence"/>
</dbReference>
<evidence type="ECO:0000256" key="2">
    <source>
        <dbReference type="ARBA" id="ARBA00022692"/>
    </source>
</evidence>
<protein>
    <submittedName>
        <fullName evidence="6">SemiSWEET transporter</fullName>
    </submittedName>
</protein>
<dbReference type="InterPro" id="IPR047662">
    <property type="entry name" value="SemiSWEET"/>
</dbReference>
<evidence type="ECO:0000256" key="4">
    <source>
        <dbReference type="ARBA" id="ARBA00023136"/>
    </source>
</evidence>
<keyword evidence="3 5" id="KW-1133">Transmembrane helix</keyword>
<feature type="transmembrane region" description="Helical" evidence="5">
    <location>
        <begin position="63"/>
        <end position="80"/>
    </location>
</feature>
<dbReference type="RefSeq" id="WP_343788076.1">
    <property type="nucleotide sequence ID" value="NZ_BAAAEU010000006.1"/>
</dbReference>
<sequence>MEINLNLLGYVATTLTTCAFVPQAVKTICSRDTRAISLWMYVTFVVGNAVWFFYGIALGSWPIILSNTITFILAATILSLKVRHG</sequence>
<name>A0ABN1IEI0_9GAMM</name>
<evidence type="ECO:0000256" key="1">
    <source>
        <dbReference type="ARBA" id="ARBA00004141"/>
    </source>
</evidence>
<keyword evidence="2 5" id="KW-0812">Transmembrane</keyword>
<dbReference type="NCBIfam" id="NF037968">
    <property type="entry name" value="SemiSWEET_2"/>
    <property type="match status" value="1"/>
</dbReference>
<dbReference type="Gene3D" id="1.20.1280.290">
    <property type="match status" value="1"/>
</dbReference>
<dbReference type="Pfam" id="PF04193">
    <property type="entry name" value="PQ-loop"/>
    <property type="match status" value="1"/>
</dbReference>
<proteinExistence type="predicted"/>
<evidence type="ECO:0000313" key="7">
    <source>
        <dbReference type="Proteomes" id="UP001501523"/>
    </source>
</evidence>
<evidence type="ECO:0000256" key="3">
    <source>
        <dbReference type="ARBA" id="ARBA00022989"/>
    </source>
</evidence>
<keyword evidence="4 5" id="KW-0472">Membrane</keyword>
<reference evidence="6 7" key="1">
    <citation type="journal article" date="2019" name="Int. J. Syst. Evol. Microbiol.">
        <title>The Global Catalogue of Microorganisms (GCM) 10K type strain sequencing project: providing services to taxonomists for standard genome sequencing and annotation.</title>
        <authorList>
            <consortium name="The Broad Institute Genomics Platform"/>
            <consortium name="The Broad Institute Genome Sequencing Center for Infectious Disease"/>
            <person name="Wu L."/>
            <person name="Ma J."/>
        </authorList>
    </citation>
    <scope>NUCLEOTIDE SEQUENCE [LARGE SCALE GENOMIC DNA]</scope>
    <source>
        <strain evidence="6 7">JCM 15421</strain>
    </source>
</reference>
<keyword evidence="7" id="KW-1185">Reference proteome</keyword>
<evidence type="ECO:0000313" key="6">
    <source>
        <dbReference type="EMBL" id="GAA0710322.1"/>
    </source>
</evidence>
<dbReference type="EMBL" id="BAAAEU010000006">
    <property type="protein sequence ID" value="GAA0710322.1"/>
    <property type="molecule type" value="Genomic_DNA"/>
</dbReference>
<gene>
    <name evidence="6" type="ORF">GCM10009105_11370</name>
</gene>
<accession>A0ABN1IEI0</accession>
<feature type="transmembrane region" description="Helical" evidence="5">
    <location>
        <begin position="37"/>
        <end position="57"/>
    </location>
</feature>